<feature type="transmembrane region" description="Helical" evidence="1">
    <location>
        <begin position="94"/>
        <end position="113"/>
    </location>
</feature>
<dbReference type="InterPro" id="IPR009936">
    <property type="entry name" value="DUF1468"/>
</dbReference>
<dbReference type="RefSeq" id="WP_115898424.1">
    <property type="nucleotide sequence ID" value="NZ_QUNG01000010.1"/>
</dbReference>
<keyword evidence="1" id="KW-0472">Membrane</keyword>
<dbReference type="OrthoDB" id="7857471at2"/>
<evidence type="ECO:0000313" key="4">
    <source>
        <dbReference type="Proteomes" id="UP000256542"/>
    </source>
</evidence>
<protein>
    <submittedName>
        <fullName evidence="3">Tripartite tricarboxylate transporter TctB family protein</fullName>
    </submittedName>
</protein>
<evidence type="ECO:0000259" key="2">
    <source>
        <dbReference type="Pfam" id="PF07331"/>
    </source>
</evidence>
<feature type="domain" description="DUF1468" evidence="2">
    <location>
        <begin position="8"/>
        <end position="142"/>
    </location>
</feature>
<gene>
    <name evidence="3" type="ORF">DFP81_11022</name>
</gene>
<evidence type="ECO:0000256" key="1">
    <source>
        <dbReference type="SAM" id="Phobius"/>
    </source>
</evidence>
<name>A0A3E0DHR1_9GAMM</name>
<reference evidence="3 4" key="1">
    <citation type="submission" date="2018-08" db="EMBL/GenBank/DDBJ databases">
        <title>Genomic Encyclopedia of Type Strains, Phase III (KMG-III): the genomes of soil and plant-associated and newly described type strains.</title>
        <authorList>
            <person name="Whitman W."/>
        </authorList>
    </citation>
    <scope>NUCLEOTIDE SEQUENCE [LARGE SCALE GENOMIC DNA]</scope>
    <source>
        <strain evidence="3 4">CECT 7375</strain>
    </source>
</reference>
<proteinExistence type="predicted"/>
<comment type="caution">
    <text evidence="3">The sequence shown here is derived from an EMBL/GenBank/DDBJ whole genome shotgun (WGS) entry which is preliminary data.</text>
</comment>
<dbReference type="EMBL" id="QUNG01000010">
    <property type="protein sequence ID" value="REG82135.1"/>
    <property type="molecule type" value="Genomic_DNA"/>
</dbReference>
<keyword evidence="1" id="KW-1133">Transmembrane helix</keyword>
<organism evidence="3 4">
    <name type="scientific">Marinomonas pollencensis</name>
    <dbReference type="NCBI Taxonomy" id="491954"/>
    <lineage>
        <taxon>Bacteria</taxon>
        <taxon>Pseudomonadati</taxon>
        <taxon>Pseudomonadota</taxon>
        <taxon>Gammaproteobacteria</taxon>
        <taxon>Oceanospirillales</taxon>
        <taxon>Oceanospirillaceae</taxon>
        <taxon>Marinomonas</taxon>
    </lineage>
</organism>
<sequence length="157" mass="16668">MRKLIEGMVISLIGLSAVWGAYQIPAAQEGETWAGLVPMIVAVCLSLGGAIIVIGGFTESTITKSNVSFRPSTTIIEVSGLAVLAFSYHYAISAFGYLLPTALVAPIALYTFGVRSPIGLAVSIVLCPLVFHTIFFELLGVFPPYGTVFDPLDLIRS</sequence>
<accession>A0A3E0DHR1</accession>
<keyword evidence="4" id="KW-1185">Reference proteome</keyword>
<feature type="transmembrane region" description="Helical" evidence="1">
    <location>
        <begin position="69"/>
        <end position="88"/>
    </location>
</feature>
<dbReference type="Pfam" id="PF07331">
    <property type="entry name" value="TctB"/>
    <property type="match status" value="1"/>
</dbReference>
<feature type="transmembrane region" description="Helical" evidence="1">
    <location>
        <begin position="120"/>
        <end position="142"/>
    </location>
</feature>
<evidence type="ECO:0000313" key="3">
    <source>
        <dbReference type="EMBL" id="REG82135.1"/>
    </source>
</evidence>
<dbReference type="Proteomes" id="UP000256542">
    <property type="component" value="Unassembled WGS sequence"/>
</dbReference>
<feature type="transmembrane region" description="Helical" evidence="1">
    <location>
        <begin position="36"/>
        <end position="57"/>
    </location>
</feature>
<dbReference type="AlphaFoldDB" id="A0A3E0DHR1"/>
<keyword evidence="1" id="KW-0812">Transmembrane</keyword>